<accession>A0A4Q8KDM7</accession>
<name>A0A4Q8KDM7_9ARAC</name>
<evidence type="ECO:0000313" key="2">
    <source>
        <dbReference type="EMBL" id="SNX37962.1"/>
    </source>
</evidence>
<feature type="signal peptide" evidence="1">
    <location>
        <begin position="1"/>
        <end position="20"/>
    </location>
</feature>
<keyword evidence="1" id="KW-0732">Signal</keyword>
<dbReference type="EMBL" id="HAHI01000872">
    <property type="protein sequence ID" value="SNX37962.1"/>
    <property type="molecule type" value="Transcribed_RNA"/>
</dbReference>
<feature type="chain" id="PRO_5020258681" evidence="1">
    <location>
        <begin position="21"/>
        <end position="75"/>
    </location>
</feature>
<reference evidence="2" key="2">
    <citation type="submission" date="2019-05" db="EMBL/GenBank/DDBJ databases">
        <title>Unravelling the molecular evolution of spider venoms.</title>
        <authorList>
            <person name="Pineda S."/>
        </authorList>
    </citation>
    <scope>NUCLEOTIDE SEQUENCE</scope>
</reference>
<proteinExistence type="predicted"/>
<sequence>MKITIVVMLLFVAFSAFTLAEKSIENAALDLVEEKARQRCAGPFNSCVSRKCCLDWKCNNEKGVCFPDSLEGVED</sequence>
<protein>
    <submittedName>
        <fullName evidence="2">U28-Sparatoxin-Hju1h_1</fullName>
    </submittedName>
</protein>
<dbReference type="AlphaFoldDB" id="A0A4Q8KDM7"/>
<evidence type="ECO:0000256" key="1">
    <source>
        <dbReference type="SAM" id="SignalP"/>
    </source>
</evidence>
<organism evidence="2">
    <name type="scientific">Heteropoda jugulans</name>
    <dbReference type="NCBI Taxonomy" id="1358901"/>
    <lineage>
        <taxon>Eukaryota</taxon>
        <taxon>Metazoa</taxon>
        <taxon>Ecdysozoa</taxon>
        <taxon>Arthropoda</taxon>
        <taxon>Chelicerata</taxon>
        <taxon>Arachnida</taxon>
        <taxon>Araneae</taxon>
        <taxon>Araneomorphae</taxon>
        <taxon>Entelegynae</taxon>
        <taxon>Dionycha</taxon>
        <taxon>Sparassidae</taxon>
        <taxon>Heteropoda</taxon>
    </lineage>
</organism>
<reference evidence="2" key="1">
    <citation type="submission" date="2017-05" db="EMBL/GenBank/DDBJ databases">
        <authorList>
            <person name="QRISCLOUD D."/>
        </authorList>
    </citation>
    <scope>NUCLEOTIDE SEQUENCE</scope>
</reference>